<protein>
    <submittedName>
        <fullName evidence="1">Uncharacterized protein</fullName>
    </submittedName>
</protein>
<accession>A0A0F9DES4</accession>
<reference evidence="1" key="1">
    <citation type="journal article" date="2015" name="Nature">
        <title>Complex archaea that bridge the gap between prokaryotes and eukaryotes.</title>
        <authorList>
            <person name="Spang A."/>
            <person name="Saw J.H."/>
            <person name="Jorgensen S.L."/>
            <person name="Zaremba-Niedzwiedzka K."/>
            <person name="Martijn J."/>
            <person name="Lind A.E."/>
            <person name="van Eijk R."/>
            <person name="Schleper C."/>
            <person name="Guy L."/>
            <person name="Ettema T.J."/>
        </authorList>
    </citation>
    <scope>NUCLEOTIDE SEQUENCE</scope>
</reference>
<dbReference type="AlphaFoldDB" id="A0A0F9DES4"/>
<proteinExistence type="predicted"/>
<evidence type="ECO:0000313" key="1">
    <source>
        <dbReference type="EMBL" id="KKL16271.1"/>
    </source>
</evidence>
<gene>
    <name evidence="1" type="ORF">LCGC14_2497250</name>
</gene>
<comment type="caution">
    <text evidence="1">The sequence shown here is derived from an EMBL/GenBank/DDBJ whole genome shotgun (WGS) entry which is preliminary data.</text>
</comment>
<organism evidence="1">
    <name type="scientific">marine sediment metagenome</name>
    <dbReference type="NCBI Taxonomy" id="412755"/>
    <lineage>
        <taxon>unclassified sequences</taxon>
        <taxon>metagenomes</taxon>
        <taxon>ecological metagenomes</taxon>
    </lineage>
</organism>
<sequence>MRHNEFSLDTTSTTFDSFDDVVNLAQNLANETRAYAKLIDILLIDIDALRDALNEISTNYTIVLE</sequence>
<dbReference type="EMBL" id="LAZR01039729">
    <property type="protein sequence ID" value="KKL16271.1"/>
    <property type="molecule type" value="Genomic_DNA"/>
</dbReference>
<name>A0A0F9DES4_9ZZZZ</name>